<dbReference type="PANTHER" id="PTHR42972:SF8">
    <property type="entry name" value="POLYHYDROXYBUTYRATE DEPOLYMERASE"/>
    <property type="match status" value="1"/>
</dbReference>
<evidence type="ECO:0000313" key="3">
    <source>
        <dbReference type="Proteomes" id="UP000036902"/>
    </source>
</evidence>
<organism evidence="2 3">
    <name type="scientific">Thauera humireducens</name>
    <dbReference type="NCBI Taxonomy" id="1134435"/>
    <lineage>
        <taxon>Bacteria</taxon>
        <taxon>Pseudomonadati</taxon>
        <taxon>Pseudomonadota</taxon>
        <taxon>Betaproteobacteria</taxon>
        <taxon>Rhodocyclales</taxon>
        <taxon>Zoogloeaceae</taxon>
        <taxon>Thauera</taxon>
    </lineage>
</organism>
<dbReference type="Proteomes" id="UP000036902">
    <property type="component" value="Chromosome"/>
</dbReference>
<dbReference type="Gene3D" id="3.40.50.1820">
    <property type="entry name" value="alpha/beta hydrolase"/>
    <property type="match status" value="2"/>
</dbReference>
<feature type="chain" id="PRO_5007797898" evidence="1">
    <location>
        <begin position="32"/>
        <end position="362"/>
    </location>
</feature>
<accession>A0A127K350</accession>
<dbReference type="InterPro" id="IPR029058">
    <property type="entry name" value="AB_hydrolase_fold"/>
</dbReference>
<reference evidence="3" key="1">
    <citation type="submission" date="2016-03" db="EMBL/GenBank/DDBJ databases">
        <authorList>
            <person name="Ma C."/>
            <person name="Zhou S."/>
            <person name="Yang G."/>
        </authorList>
    </citation>
    <scope>NUCLEOTIDE SEQUENCE [LARGE SCALE GENOMIC DNA]</scope>
    <source>
        <strain evidence="3">SgZ-1</strain>
    </source>
</reference>
<sequence>MKRRIGVSGWLQHVALGMVCLLSGTTVSAQALPALGADAATVTVSGVSSGAYMAVQLQVAHSSLVRGAGVIAGGPYDCAEGSMWRALGDCMAPRTPDRVPSADATVARIEAWARAGRIDDPVGLADDRVWVLSGSADRTVERPVVDSLVTFYRRRLADEAVRYVRHEGAGHAMISIADPAANACDTSAPPFINRCGELDAAGALLAHLYGPLAPRVARAGGEVIAFEQREFAVVPPIELSMAAQGYAYVPQACREGGCRLHVALHGCRQGEGEIGRRFVERAGYNEWADTNRIVVLYPQVAARSGLAWGSWRWVYNPKGCWDWWGYSGPTYATRDGGQVRAIRAMIDRLTAPAAVEPGRAAR</sequence>
<dbReference type="PANTHER" id="PTHR42972">
    <property type="entry name" value="TOL-PAL SYSTEM PROTEIN TOLB"/>
    <property type="match status" value="1"/>
</dbReference>
<dbReference type="RefSeq" id="WP_048709782.1">
    <property type="nucleotide sequence ID" value="NZ_CP014646.1"/>
</dbReference>
<dbReference type="KEGG" id="thu:AC731_005245"/>
<dbReference type="SUPFAM" id="SSF53474">
    <property type="entry name" value="alpha/beta-Hydrolases"/>
    <property type="match status" value="1"/>
</dbReference>
<dbReference type="AlphaFoldDB" id="A0A127K350"/>
<keyword evidence="3" id="KW-1185">Reference proteome</keyword>
<gene>
    <name evidence="2" type="ORF">AC731_005245</name>
</gene>
<feature type="signal peptide" evidence="1">
    <location>
        <begin position="1"/>
        <end position="31"/>
    </location>
</feature>
<proteinExistence type="predicted"/>
<name>A0A127K350_9RHOO</name>
<keyword evidence="1" id="KW-0732">Signal</keyword>
<dbReference type="EMBL" id="CP014646">
    <property type="protein sequence ID" value="AMO36391.1"/>
    <property type="molecule type" value="Genomic_DNA"/>
</dbReference>
<evidence type="ECO:0000313" key="2">
    <source>
        <dbReference type="EMBL" id="AMO36391.1"/>
    </source>
</evidence>
<protein>
    <submittedName>
        <fullName evidence="2">Poly(3-hydroxybutyrate) depolymerase</fullName>
    </submittedName>
</protein>
<evidence type="ECO:0000256" key="1">
    <source>
        <dbReference type="SAM" id="SignalP"/>
    </source>
</evidence>